<sequence length="254" mass="28736">MENPFPGMDPYLEAPNMWPDVHHHVMVAVRDQLQAQLSTAYSVGLAPYTALENIAIAAVRKTDVDAEMAEHDPPKTKRAPLVLPTMMVVPVEYARIEIRMVRSHTLVTVIELLSPANKRPSFDGAHVYEQKRQEIFCSTANLLEIDLLRAGQRPQMIGELPDAPYFIFLSRMQRRPNVEIWPLALREPIAPIPVPLRFPDTPVVLDLGKAIHKTYAQAHYNLDINYHKPPPAPAFSPTDATWIADRLRAKGFRD</sequence>
<organism evidence="1 2">
    <name type="scientific">Candidatus Viridilinea halotolerans</name>
    <dbReference type="NCBI Taxonomy" id="2491704"/>
    <lineage>
        <taxon>Bacteria</taxon>
        <taxon>Bacillati</taxon>
        <taxon>Chloroflexota</taxon>
        <taxon>Chloroflexia</taxon>
        <taxon>Chloroflexales</taxon>
        <taxon>Chloroflexineae</taxon>
        <taxon>Oscillochloridaceae</taxon>
        <taxon>Candidatus Viridilinea</taxon>
    </lineage>
</organism>
<dbReference type="AlphaFoldDB" id="A0A426UBK9"/>
<dbReference type="InterPro" id="IPR025132">
    <property type="entry name" value="DUF4058"/>
</dbReference>
<gene>
    <name evidence="1" type="ORF">EI684_00615</name>
</gene>
<name>A0A426UBK9_9CHLR</name>
<dbReference type="Pfam" id="PF13267">
    <property type="entry name" value="DUF4058"/>
    <property type="match status" value="1"/>
</dbReference>
<accession>A0A426UBK9</accession>
<evidence type="ECO:0000313" key="2">
    <source>
        <dbReference type="Proteomes" id="UP000280307"/>
    </source>
</evidence>
<dbReference type="Proteomes" id="UP000280307">
    <property type="component" value="Unassembled WGS sequence"/>
</dbReference>
<comment type="caution">
    <text evidence="1">The sequence shown here is derived from an EMBL/GenBank/DDBJ whole genome shotgun (WGS) entry which is preliminary data.</text>
</comment>
<reference evidence="1 2" key="1">
    <citation type="submission" date="2018-12" db="EMBL/GenBank/DDBJ databases">
        <title>Genome Sequence of Candidatus Viridilinea halotolerans isolated from saline sulfide-rich spring.</title>
        <authorList>
            <person name="Grouzdev D.S."/>
            <person name="Burganskaya E.I."/>
            <person name="Krutkina M.S."/>
            <person name="Sukhacheva M.V."/>
            <person name="Gorlenko V.M."/>
        </authorList>
    </citation>
    <scope>NUCLEOTIDE SEQUENCE [LARGE SCALE GENOMIC DNA]</scope>
    <source>
        <strain evidence="1">Chok-6</strain>
    </source>
</reference>
<protein>
    <submittedName>
        <fullName evidence="1">DUF4058 family protein</fullName>
    </submittedName>
</protein>
<proteinExistence type="predicted"/>
<evidence type="ECO:0000313" key="1">
    <source>
        <dbReference type="EMBL" id="RRR78184.1"/>
    </source>
</evidence>
<dbReference type="EMBL" id="RSAS01000027">
    <property type="protein sequence ID" value="RRR78184.1"/>
    <property type="molecule type" value="Genomic_DNA"/>
</dbReference>